<dbReference type="GO" id="GO:0005525">
    <property type="term" value="F:GTP binding"/>
    <property type="evidence" value="ECO:0007669"/>
    <property type="project" value="UniProtKB-UniRule"/>
</dbReference>
<comment type="function">
    <text evidence="4 14">Catalyzes ATP-dependent phosphorylation of adenosylcobinamide and addition of GMP to adenosylcobinamide phosphate.</text>
</comment>
<dbReference type="AlphaFoldDB" id="A0A0T5NSC7"/>
<comment type="caution">
    <text evidence="17">The sequence shown here is derived from an EMBL/GenBank/DDBJ whole genome shotgun (WGS) entry which is preliminary data.</text>
</comment>
<keyword evidence="12 14" id="KW-0067">ATP-binding</keyword>
<evidence type="ECO:0000256" key="6">
    <source>
        <dbReference type="ARBA" id="ARBA00005159"/>
    </source>
</evidence>
<evidence type="ECO:0000256" key="15">
    <source>
        <dbReference type="PIRSR" id="PIRSR006135-1"/>
    </source>
</evidence>
<keyword evidence="18" id="KW-1185">Reference proteome</keyword>
<dbReference type="GO" id="GO:0008820">
    <property type="term" value="F:cobinamide phosphate guanylyltransferase activity"/>
    <property type="evidence" value="ECO:0007669"/>
    <property type="project" value="UniProtKB-UniRule"/>
</dbReference>
<keyword evidence="9 14" id="KW-0808">Transferase</keyword>
<dbReference type="Proteomes" id="UP000051295">
    <property type="component" value="Unassembled WGS sequence"/>
</dbReference>
<feature type="binding site" evidence="16">
    <location>
        <begin position="9"/>
        <end position="16"/>
    </location>
    <ligand>
        <name>GTP</name>
        <dbReference type="ChEBI" id="CHEBI:37565"/>
    </ligand>
</feature>
<proteinExistence type="inferred from homology"/>
<dbReference type="SUPFAM" id="SSF52540">
    <property type="entry name" value="P-loop containing nucleoside triphosphate hydrolases"/>
    <property type="match status" value="1"/>
</dbReference>
<comment type="catalytic activity">
    <reaction evidence="1 14">
        <text>adenosylcob(III)inamide + ATP = adenosylcob(III)inamide phosphate + ADP + H(+)</text>
        <dbReference type="Rhea" id="RHEA:15769"/>
        <dbReference type="ChEBI" id="CHEBI:2480"/>
        <dbReference type="ChEBI" id="CHEBI:15378"/>
        <dbReference type="ChEBI" id="CHEBI:30616"/>
        <dbReference type="ChEBI" id="CHEBI:58502"/>
        <dbReference type="ChEBI" id="CHEBI:456216"/>
        <dbReference type="EC" id="2.7.1.156"/>
    </reaction>
</comment>
<keyword evidence="10 14" id="KW-0547">Nucleotide-binding</keyword>
<comment type="pathway">
    <text evidence="5 14">Cofactor biosynthesis; adenosylcobalamin biosynthesis; adenosylcobalamin from cob(II)yrinate a,c-diamide: step 6/7.</text>
</comment>
<keyword evidence="8 14" id="KW-0169">Cobalamin biosynthesis</keyword>
<gene>
    <name evidence="17" type="ORF">XM53_14105</name>
</gene>
<dbReference type="UniPathway" id="UPA00148">
    <property type="reaction ID" value="UER00236"/>
</dbReference>
<evidence type="ECO:0000256" key="16">
    <source>
        <dbReference type="PIRSR" id="PIRSR006135-2"/>
    </source>
</evidence>
<feature type="binding site" evidence="16">
    <location>
        <begin position="34"/>
        <end position="36"/>
    </location>
    <ligand>
        <name>GTP</name>
        <dbReference type="ChEBI" id="CHEBI:37565"/>
    </ligand>
</feature>
<dbReference type="EC" id="2.7.7.62" evidence="14"/>
<dbReference type="STRING" id="1641875.XM53_14105"/>
<feature type="binding site" evidence="16">
    <location>
        <begin position="53"/>
        <end position="56"/>
    </location>
    <ligand>
        <name>GTP</name>
        <dbReference type="ChEBI" id="CHEBI:37565"/>
    </ligand>
</feature>
<dbReference type="InterPro" id="IPR027417">
    <property type="entry name" value="P-loop_NTPase"/>
</dbReference>
<accession>A0A0T5NSC7</accession>
<dbReference type="CDD" id="cd00544">
    <property type="entry name" value="CobU"/>
    <property type="match status" value="1"/>
</dbReference>
<dbReference type="GO" id="GO:0009236">
    <property type="term" value="P:cobalamin biosynthetic process"/>
    <property type="evidence" value="ECO:0007669"/>
    <property type="project" value="UniProtKB-UniRule"/>
</dbReference>
<comment type="catalytic activity">
    <reaction evidence="3">
        <text>adenosylcob(III)inamide + GTP = adenosylcob(III)inamide phosphate + GDP + H(+)</text>
        <dbReference type="Rhea" id="RHEA:15765"/>
        <dbReference type="ChEBI" id="CHEBI:2480"/>
        <dbReference type="ChEBI" id="CHEBI:15378"/>
        <dbReference type="ChEBI" id="CHEBI:37565"/>
        <dbReference type="ChEBI" id="CHEBI:58189"/>
        <dbReference type="ChEBI" id="CHEBI:58502"/>
        <dbReference type="EC" id="2.7.1.156"/>
    </reaction>
</comment>
<evidence type="ECO:0000256" key="1">
    <source>
        <dbReference type="ARBA" id="ARBA00000312"/>
    </source>
</evidence>
<dbReference type="PANTHER" id="PTHR34848">
    <property type="match status" value="1"/>
</dbReference>
<dbReference type="Pfam" id="PF02283">
    <property type="entry name" value="CobU"/>
    <property type="match status" value="1"/>
</dbReference>
<evidence type="ECO:0000313" key="18">
    <source>
        <dbReference type="Proteomes" id="UP000051295"/>
    </source>
</evidence>
<comment type="pathway">
    <text evidence="6 14">Cofactor biosynthesis; adenosylcobalamin biosynthesis; adenosylcobalamin from cob(II)yrinate a,c-diamide: step 5/7.</text>
</comment>
<dbReference type="PATRIC" id="fig|1641875.4.peg.623"/>
<dbReference type="Gene3D" id="3.40.50.300">
    <property type="entry name" value="P-loop containing nucleotide triphosphate hydrolases"/>
    <property type="match status" value="1"/>
</dbReference>
<dbReference type="GO" id="GO:0043752">
    <property type="term" value="F:adenosylcobinamide kinase activity"/>
    <property type="evidence" value="ECO:0007669"/>
    <property type="project" value="UniProtKB-EC"/>
</dbReference>
<feature type="binding site" evidence="16">
    <location>
        <position position="85"/>
    </location>
    <ligand>
        <name>GTP</name>
        <dbReference type="ChEBI" id="CHEBI:37565"/>
    </ligand>
</feature>
<evidence type="ECO:0000256" key="4">
    <source>
        <dbReference type="ARBA" id="ARBA00003889"/>
    </source>
</evidence>
<keyword evidence="11 14" id="KW-0418">Kinase</keyword>
<reference evidence="17 18" key="1">
    <citation type="submission" date="2015-04" db="EMBL/GenBank/DDBJ databases">
        <title>The draft genome sequence of Roseovarius sp.R12b.</title>
        <authorList>
            <person name="Li G."/>
            <person name="Lai Q."/>
            <person name="Shao Z."/>
            <person name="Yan P."/>
        </authorList>
    </citation>
    <scope>NUCLEOTIDE SEQUENCE [LARGE SCALE GENOMIC DNA]</scope>
    <source>
        <strain evidence="17 18">R12B</strain>
    </source>
</reference>
<evidence type="ECO:0000256" key="5">
    <source>
        <dbReference type="ARBA" id="ARBA00004692"/>
    </source>
</evidence>
<evidence type="ECO:0000256" key="8">
    <source>
        <dbReference type="ARBA" id="ARBA00022573"/>
    </source>
</evidence>
<organism evidence="17 18">
    <name type="scientific">Roseovarius atlanticus</name>
    <dbReference type="NCBI Taxonomy" id="1641875"/>
    <lineage>
        <taxon>Bacteria</taxon>
        <taxon>Pseudomonadati</taxon>
        <taxon>Pseudomonadota</taxon>
        <taxon>Alphaproteobacteria</taxon>
        <taxon>Rhodobacterales</taxon>
        <taxon>Roseobacteraceae</taxon>
        <taxon>Roseovarius</taxon>
    </lineage>
</organism>
<evidence type="ECO:0000256" key="13">
    <source>
        <dbReference type="ARBA" id="ARBA00023134"/>
    </source>
</evidence>
<evidence type="ECO:0000256" key="10">
    <source>
        <dbReference type="ARBA" id="ARBA00022741"/>
    </source>
</evidence>
<comment type="similarity">
    <text evidence="7 14">Belongs to the CobU/CobP family.</text>
</comment>
<dbReference type="GO" id="GO:0005524">
    <property type="term" value="F:ATP binding"/>
    <property type="evidence" value="ECO:0007669"/>
    <property type="project" value="UniProtKB-UniRule"/>
</dbReference>
<evidence type="ECO:0000256" key="7">
    <source>
        <dbReference type="ARBA" id="ARBA00007490"/>
    </source>
</evidence>
<dbReference type="EC" id="2.7.1.156" evidence="14"/>
<sequence length="176" mass="19080">MKKSILITGGARSGKSALAERMALQPAGRAIYIATARLHDGDDEMAERVAKHKARRGAAWQDVHAPTDLAGALQDTDGGVPRLVDCLTLWLTNLILEDSDWQAEADRLVETLARQSAPVVFVTNEVGQGIVPENKLARLFRDAAGHVNQSVALACDEVWLTVAGYPMKVKPNDHSF</sequence>
<evidence type="ECO:0000256" key="3">
    <source>
        <dbReference type="ARBA" id="ARBA00001522"/>
    </source>
</evidence>
<protein>
    <recommendedName>
        <fullName evidence="14">Bifunctional adenosylcobalamin biosynthesis protein</fullName>
        <ecNumber evidence="14">2.7.1.156</ecNumber>
        <ecNumber evidence="14">2.7.7.62</ecNumber>
    </recommendedName>
</protein>
<dbReference type="PANTHER" id="PTHR34848:SF1">
    <property type="entry name" value="BIFUNCTIONAL ADENOSYLCOBALAMIN BIOSYNTHESIS PROTEIN COBU"/>
    <property type="match status" value="1"/>
</dbReference>
<evidence type="ECO:0000256" key="2">
    <source>
        <dbReference type="ARBA" id="ARBA00000711"/>
    </source>
</evidence>
<dbReference type="RefSeq" id="WP_057794389.1">
    <property type="nucleotide sequence ID" value="NZ_LAXJ01000016.1"/>
</dbReference>
<evidence type="ECO:0000256" key="9">
    <source>
        <dbReference type="ARBA" id="ARBA00022679"/>
    </source>
</evidence>
<dbReference type="NCBIfam" id="NF004469">
    <property type="entry name" value="PRK05800.1"/>
    <property type="match status" value="1"/>
</dbReference>
<comment type="catalytic activity">
    <reaction evidence="2 14">
        <text>adenosylcob(III)inamide phosphate + GTP + H(+) = adenosylcob(III)inamide-GDP + diphosphate</text>
        <dbReference type="Rhea" id="RHEA:22712"/>
        <dbReference type="ChEBI" id="CHEBI:15378"/>
        <dbReference type="ChEBI" id="CHEBI:33019"/>
        <dbReference type="ChEBI" id="CHEBI:37565"/>
        <dbReference type="ChEBI" id="CHEBI:58502"/>
        <dbReference type="ChEBI" id="CHEBI:60487"/>
        <dbReference type="EC" id="2.7.7.62"/>
    </reaction>
</comment>
<keyword evidence="13 14" id="KW-0342">GTP-binding</keyword>
<dbReference type="OrthoDB" id="9788370at2"/>
<evidence type="ECO:0000256" key="11">
    <source>
        <dbReference type="ARBA" id="ARBA00022777"/>
    </source>
</evidence>
<dbReference type="PIRSF" id="PIRSF006135">
    <property type="entry name" value="CobU"/>
    <property type="match status" value="1"/>
</dbReference>
<evidence type="ECO:0000256" key="12">
    <source>
        <dbReference type="ARBA" id="ARBA00022840"/>
    </source>
</evidence>
<dbReference type="InterPro" id="IPR003203">
    <property type="entry name" value="CobU/CobP"/>
</dbReference>
<dbReference type="EMBL" id="LAXJ01000016">
    <property type="protein sequence ID" value="KRS11828.1"/>
    <property type="molecule type" value="Genomic_DNA"/>
</dbReference>
<evidence type="ECO:0000313" key="17">
    <source>
        <dbReference type="EMBL" id="KRS11828.1"/>
    </source>
</evidence>
<evidence type="ECO:0000256" key="14">
    <source>
        <dbReference type="PIRNR" id="PIRNR006135"/>
    </source>
</evidence>
<name>A0A0T5NSC7_9RHOB</name>
<feature type="active site" description="GMP-histidine intermediate" evidence="15">
    <location>
        <position position="52"/>
    </location>
</feature>